<dbReference type="InterPro" id="IPR036249">
    <property type="entry name" value="Thioredoxin-like_sf"/>
</dbReference>
<keyword evidence="11" id="KW-1185">Reference proteome</keyword>
<dbReference type="InterPro" id="IPR003782">
    <property type="entry name" value="SCO1/SenC"/>
</dbReference>
<feature type="domain" description="Cytochrome c" evidence="9">
    <location>
        <begin position="209"/>
        <end position="301"/>
    </location>
</feature>
<comment type="caution">
    <text evidence="10">The sequence shown here is derived from an EMBL/GenBank/DDBJ whole genome shotgun (WGS) entry which is preliminary data.</text>
</comment>
<dbReference type="Pfam" id="PF02630">
    <property type="entry name" value="SCO1-SenC"/>
    <property type="match status" value="1"/>
</dbReference>
<dbReference type="Gene3D" id="3.40.30.10">
    <property type="entry name" value="Glutaredoxin"/>
    <property type="match status" value="1"/>
</dbReference>
<evidence type="ECO:0000256" key="1">
    <source>
        <dbReference type="ARBA" id="ARBA00010996"/>
    </source>
</evidence>
<dbReference type="RefSeq" id="WP_099917746.1">
    <property type="nucleotide sequence ID" value="NZ_BMHS01000037.1"/>
</dbReference>
<evidence type="ECO:0000313" key="11">
    <source>
        <dbReference type="Proteomes" id="UP000228593"/>
    </source>
</evidence>
<dbReference type="EMBL" id="PDOB01000051">
    <property type="protein sequence ID" value="PIL38024.1"/>
    <property type="molecule type" value="Genomic_DNA"/>
</dbReference>
<dbReference type="AlphaFoldDB" id="A0A2G8SW79"/>
<gene>
    <name evidence="10" type="ORF">CR103_20310</name>
</gene>
<evidence type="ECO:0000256" key="6">
    <source>
        <dbReference type="PIRSR" id="PIRSR603782-2"/>
    </source>
</evidence>
<dbReference type="GO" id="GO:0009055">
    <property type="term" value="F:electron transfer activity"/>
    <property type="evidence" value="ECO:0007669"/>
    <property type="project" value="InterPro"/>
</dbReference>
<keyword evidence="6" id="KW-1015">Disulfide bond</keyword>
<keyword evidence="2 7" id="KW-0349">Heme</keyword>
<protein>
    <submittedName>
        <fullName evidence="10">Electron transporter SenC</fullName>
    </submittedName>
</protein>
<evidence type="ECO:0000256" key="8">
    <source>
        <dbReference type="SAM" id="MobiDB-lite"/>
    </source>
</evidence>
<feature type="compositionally biased region" description="Basic residues" evidence="8">
    <location>
        <begin position="321"/>
        <end position="330"/>
    </location>
</feature>
<accession>A0A2G8SW79</accession>
<evidence type="ECO:0000256" key="4">
    <source>
        <dbReference type="ARBA" id="ARBA00023004"/>
    </source>
</evidence>
<dbReference type="PANTHER" id="PTHR12151">
    <property type="entry name" value="ELECTRON TRANSPORT PROTIN SCO1/SENC FAMILY MEMBER"/>
    <property type="match status" value="1"/>
</dbReference>
<feature type="binding site" evidence="5">
    <location>
        <position position="71"/>
    </location>
    <ligand>
        <name>Cu cation</name>
        <dbReference type="ChEBI" id="CHEBI:23378"/>
    </ligand>
</feature>
<keyword evidence="3 5" id="KW-0479">Metal-binding</keyword>
<evidence type="ECO:0000313" key="10">
    <source>
        <dbReference type="EMBL" id="PIL38024.1"/>
    </source>
</evidence>
<name>A0A2G8SW79_9BURK</name>
<feature type="binding site" evidence="5">
    <location>
        <position position="75"/>
    </location>
    <ligand>
        <name>Cu cation</name>
        <dbReference type="ChEBI" id="CHEBI:23378"/>
    </ligand>
</feature>
<dbReference type="Pfam" id="PF00034">
    <property type="entry name" value="Cytochrom_C"/>
    <property type="match status" value="1"/>
</dbReference>
<dbReference type="OrthoDB" id="8550465at2"/>
<dbReference type="GO" id="GO:0020037">
    <property type="term" value="F:heme binding"/>
    <property type="evidence" value="ECO:0007669"/>
    <property type="project" value="InterPro"/>
</dbReference>
<evidence type="ECO:0000256" key="7">
    <source>
        <dbReference type="PROSITE-ProRule" id="PRU00433"/>
    </source>
</evidence>
<organism evidence="10 11">
    <name type="scientific">Massilia psychrophila</name>
    <dbReference type="NCBI Taxonomy" id="1603353"/>
    <lineage>
        <taxon>Bacteria</taxon>
        <taxon>Pseudomonadati</taxon>
        <taxon>Pseudomonadota</taxon>
        <taxon>Betaproteobacteria</taxon>
        <taxon>Burkholderiales</taxon>
        <taxon>Oxalobacteraceae</taxon>
        <taxon>Telluria group</taxon>
        <taxon>Massilia</taxon>
    </lineage>
</organism>
<dbReference type="Proteomes" id="UP000228593">
    <property type="component" value="Unassembled WGS sequence"/>
</dbReference>
<dbReference type="GO" id="GO:0046872">
    <property type="term" value="F:metal ion binding"/>
    <property type="evidence" value="ECO:0007669"/>
    <property type="project" value="UniProtKB-KW"/>
</dbReference>
<proteinExistence type="inferred from homology"/>
<sequence>MQARYDYAQRKAVAMLGVLALVAGGALASPKWGADYFPNTVLTTQDGKKVRFYDDLLKGKSVAVNIIYTSCVDECPLETARMAEVQRLLGDKMGKDIFFYSISIDPEHDTPKVLKEYAKKFGVGPGWLFLTGNKDEIKVLVKKLGLSRSSDASNKDGHASSLMVGIEPSGQWMRNSAVDNPRFLATTISNFNGWKNPVSVADYADAKPLTISRAQATFESRCSACHTIGGGDRIGPDLKGVTERRDPAWLARYIREPDKVRAEGDPTAAMLHVKYNRVGMPNLRLANEDVTMLIAYLEAQGGTLAPKSATKATAAEQKGGHAAHQHHHKP</sequence>
<dbReference type="CDD" id="cd02968">
    <property type="entry name" value="SCO"/>
    <property type="match status" value="1"/>
</dbReference>
<dbReference type="Gene3D" id="1.10.760.10">
    <property type="entry name" value="Cytochrome c-like domain"/>
    <property type="match status" value="1"/>
</dbReference>
<dbReference type="PANTHER" id="PTHR12151:SF5">
    <property type="entry name" value="AT19154P"/>
    <property type="match status" value="1"/>
</dbReference>
<dbReference type="InterPro" id="IPR036909">
    <property type="entry name" value="Cyt_c-like_dom_sf"/>
</dbReference>
<evidence type="ECO:0000256" key="2">
    <source>
        <dbReference type="ARBA" id="ARBA00022617"/>
    </source>
</evidence>
<evidence type="ECO:0000259" key="9">
    <source>
        <dbReference type="PROSITE" id="PS51007"/>
    </source>
</evidence>
<feature type="region of interest" description="Disordered" evidence="8">
    <location>
        <begin position="307"/>
        <end position="330"/>
    </location>
</feature>
<dbReference type="InterPro" id="IPR009056">
    <property type="entry name" value="Cyt_c-like_dom"/>
</dbReference>
<evidence type="ECO:0000256" key="5">
    <source>
        <dbReference type="PIRSR" id="PIRSR603782-1"/>
    </source>
</evidence>
<dbReference type="SUPFAM" id="SSF46626">
    <property type="entry name" value="Cytochrome c"/>
    <property type="match status" value="1"/>
</dbReference>
<comment type="similarity">
    <text evidence="1">Belongs to the SCO1/2 family.</text>
</comment>
<dbReference type="PROSITE" id="PS51007">
    <property type="entry name" value="CYTC"/>
    <property type="match status" value="1"/>
</dbReference>
<dbReference type="SUPFAM" id="SSF52833">
    <property type="entry name" value="Thioredoxin-like"/>
    <property type="match status" value="1"/>
</dbReference>
<keyword evidence="4 7" id="KW-0408">Iron</keyword>
<feature type="disulfide bond" description="Redox-active" evidence="6">
    <location>
        <begin position="71"/>
        <end position="75"/>
    </location>
</feature>
<reference evidence="10 11" key="1">
    <citation type="submission" date="2017-10" db="EMBL/GenBank/DDBJ databases">
        <title>Massilia psychrophilum sp. nov., a novel purple-pigmented bacterium isolated from Tianshan glacier, Xinjiang Municipality, China.</title>
        <authorList>
            <person name="Wang H."/>
        </authorList>
    </citation>
    <scope>NUCLEOTIDE SEQUENCE [LARGE SCALE GENOMIC DNA]</scope>
    <source>
        <strain evidence="10 11">JCM 30813</strain>
    </source>
</reference>
<keyword evidence="5" id="KW-0186">Copper</keyword>
<evidence type="ECO:0000256" key="3">
    <source>
        <dbReference type="ARBA" id="ARBA00022723"/>
    </source>
</evidence>